<dbReference type="SMART" id="SM00369">
    <property type="entry name" value="LRR_TYP"/>
    <property type="match status" value="4"/>
</dbReference>
<dbReference type="InterPro" id="IPR001611">
    <property type="entry name" value="Leu-rich_rpt"/>
</dbReference>
<evidence type="ECO:0000313" key="5">
    <source>
        <dbReference type="Proteomes" id="UP001261871"/>
    </source>
</evidence>
<dbReference type="SUPFAM" id="SSF52047">
    <property type="entry name" value="RNI-like"/>
    <property type="match status" value="1"/>
</dbReference>
<dbReference type="InterPro" id="IPR055414">
    <property type="entry name" value="LRR_R13L4/SHOC2-like"/>
</dbReference>
<dbReference type="PANTHER" id="PTHR47186">
    <property type="entry name" value="LEUCINE-RICH REPEAT-CONTAINING PROTEIN 57"/>
    <property type="match status" value="1"/>
</dbReference>
<accession>A0ABU1S3L3</accession>
<keyword evidence="1" id="KW-0433">Leucine-rich repeat</keyword>
<comment type="caution">
    <text evidence="4">The sequence shown here is derived from an EMBL/GenBank/DDBJ whole genome shotgun (WGS) entry which is preliminary data.</text>
</comment>
<dbReference type="Pfam" id="PF00560">
    <property type="entry name" value="LRR_1"/>
    <property type="match status" value="1"/>
</dbReference>
<reference evidence="4 5" key="1">
    <citation type="submission" date="2023-07" db="EMBL/GenBank/DDBJ databases">
        <title>Sorghum-associated microbial communities from plants grown in Nebraska, USA.</title>
        <authorList>
            <person name="Schachtman D."/>
        </authorList>
    </citation>
    <scope>NUCLEOTIDE SEQUENCE [LARGE SCALE GENOMIC DNA]</scope>
    <source>
        <strain evidence="4 5">BE124</strain>
    </source>
</reference>
<sequence>MKNIRFIIVLFLFVTNTNSLLAQEGKVELYVEDLSKISEQKLLERQLLEKQLLTGKLELNGIKNFPLDNIYNINKNIKSLTIENSFELKNLSEEVKKFKSLEYISISKVSLTKFPIGFCDIDNLTFFSYDSNFTTIIPEEIGKLKNLKILYLSRMPLKKVSTAIATLGNLERLSIDGTASTYSMAGVIYKFDGIDYIPKEIGNLKSLKYLGLEKNNLEEIPKEIGLLNNLTVLALDYNNLKTLPMGIYNLQNLQNLLLSNNAFEYLPEDIGNLKSLKRLNLENNKLKFLPKSIENLKNLIRLNIKGNEISEAKIIELKKKLPNTEIIY</sequence>
<dbReference type="Pfam" id="PF23598">
    <property type="entry name" value="LRR_14"/>
    <property type="match status" value="1"/>
</dbReference>
<feature type="domain" description="Disease resistance R13L4/SHOC-2-like LRR" evidence="3">
    <location>
        <begin position="199"/>
        <end position="260"/>
    </location>
</feature>
<evidence type="ECO:0000256" key="1">
    <source>
        <dbReference type="ARBA" id="ARBA00022614"/>
    </source>
</evidence>
<dbReference type="EMBL" id="JAVDTX010000005">
    <property type="protein sequence ID" value="MDR6845618.1"/>
    <property type="molecule type" value="Genomic_DNA"/>
</dbReference>
<dbReference type="Gene3D" id="3.80.10.10">
    <property type="entry name" value="Ribonuclease Inhibitor"/>
    <property type="match status" value="2"/>
</dbReference>
<proteinExistence type="predicted"/>
<name>A0ABU1S3L3_9FLAO</name>
<dbReference type="SMART" id="SM00364">
    <property type="entry name" value="LRR_BAC"/>
    <property type="match status" value="4"/>
</dbReference>
<keyword evidence="2" id="KW-0677">Repeat</keyword>
<dbReference type="PROSITE" id="PS51450">
    <property type="entry name" value="LRR"/>
    <property type="match status" value="2"/>
</dbReference>
<organism evidence="4 5">
    <name type="scientific">Flavobacterium granuli</name>
    <dbReference type="NCBI Taxonomy" id="280093"/>
    <lineage>
        <taxon>Bacteria</taxon>
        <taxon>Pseudomonadati</taxon>
        <taxon>Bacteroidota</taxon>
        <taxon>Flavobacteriia</taxon>
        <taxon>Flavobacteriales</taxon>
        <taxon>Flavobacteriaceae</taxon>
        <taxon>Flavobacterium</taxon>
    </lineage>
</organism>
<dbReference type="InterPro" id="IPR032675">
    <property type="entry name" value="LRR_dom_sf"/>
</dbReference>
<keyword evidence="5" id="KW-1185">Reference proteome</keyword>
<evidence type="ECO:0000259" key="3">
    <source>
        <dbReference type="Pfam" id="PF23598"/>
    </source>
</evidence>
<dbReference type="InterPro" id="IPR003591">
    <property type="entry name" value="Leu-rich_rpt_typical-subtyp"/>
</dbReference>
<dbReference type="PANTHER" id="PTHR47186:SF61">
    <property type="entry name" value="LEUCINE-RICH REPEAT-CONTAINING PROTEIN 57-RELATED"/>
    <property type="match status" value="1"/>
</dbReference>
<gene>
    <name evidence="4" type="ORF">J2W95_002328</name>
</gene>
<evidence type="ECO:0000313" key="4">
    <source>
        <dbReference type="EMBL" id="MDR6845618.1"/>
    </source>
</evidence>
<evidence type="ECO:0000256" key="2">
    <source>
        <dbReference type="ARBA" id="ARBA00022737"/>
    </source>
</evidence>
<dbReference type="Proteomes" id="UP001261871">
    <property type="component" value="Unassembled WGS sequence"/>
</dbReference>
<dbReference type="RefSeq" id="WP_310007080.1">
    <property type="nucleotide sequence ID" value="NZ_JAVDTX010000005.1"/>
</dbReference>
<protein>
    <submittedName>
        <fullName evidence="4">Leucine-rich repeat (LRR) protein</fullName>
    </submittedName>
</protein>